<reference key="1">
    <citation type="submission" date="2007-01" db="EMBL/GenBank/DDBJ databases">
        <title>The Genome Sequence of Puccinia graminis f. sp. tritici Strain CRL 75-36-700-3.</title>
        <authorList>
            <consortium name="The Broad Institute Genome Sequencing Platform"/>
            <person name="Birren B."/>
            <person name="Lander E."/>
            <person name="Galagan J."/>
            <person name="Nusbaum C."/>
            <person name="Devon K."/>
            <person name="Cuomo C."/>
            <person name="Jaffe D."/>
            <person name="Butler J."/>
            <person name="Alvarez P."/>
            <person name="Gnerre S."/>
            <person name="Grabherr M."/>
            <person name="Mauceli E."/>
            <person name="Brockman W."/>
            <person name="Young S."/>
            <person name="LaButti K."/>
            <person name="Sykes S."/>
            <person name="DeCaprio D."/>
            <person name="Crawford M."/>
            <person name="Koehrsen M."/>
            <person name="Engels R."/>
            <person name="Montgomery P."/>
            <person name="Pearson M."/>
            <person name="Howarth C."/>
            <person name="Larson L."/>
            <person name="White J."/>
            <person name="Zeng Q."/>
            <person name="Kodira C."/>
            <person name="Yandava C."/>
            <person name="Alvarado L."/>
            <person name="O'Leary S."/>
            <person name="Szabo L."/>
            <person name="Dean R."/>
            <person name="Schein J."/>
        </authorList>
    </citation>
    <scope>NUCLEOTIDE SEQUENCE</scope>
    <source>
        <strain>CRL 75-36-700-3</strain>
    </source>
</reference>
<dbReference type="GO" id="GO:0004553">
    <property type="term" value="F:hydrolase activity, hydrolyzing O-glycosyl compounds"/>
    <property type="evidence" value="ECO:0007669"/>
    <property type="project" value="InterPro"/>
</dbReference>
<dbReference type="PANTHER" id="PTHR42732:SF2">
    <property type="entry name" value="BETA-MANNOSIDASE"/>
    <property type="match status" value="1"/>
</dbReference>
<evidence type="ECO:0000256" key="3">
    <source>
        <dbReference type="SAM" id="SignalP"/>
    </source>
</evidence>
<evidence type="ECO:0000256" key="1">
    <source>
        <dbReference type="ARBA" id="ARBA00022801"/>
    </source>
</evidence>
<dbReference type="Pfam" id="PF00703">
    <property type="entry name" value="Glyco_hydro_2"/>
    <property type="match status" value="1"/>
</dbReference>
<dbReference type="AlphaFoldDB" id="E3KNZ2"/>
<accession>E3KNZ2</accession>
<dbReference type="InterPro" id="IPR013783">
    <property type="entry name" value="Ig-like_fold"/>
</dbReference>
<dbReference type="HOGENOM" id="CLU_009935_4_1_1"/>
<dbReference type="Proteomes" id="UP000008783">
    <property type="component" value="Unassembled WGS sequence"/>
</dbReference>
<feature type="chain" id="PRO_5003173585" description="Glycoside hydrolase family 2 immunoglobulin-like beta-sandwich domain-containing protein" evidence="3">
    <location>
        <begin position="25"/>
        <end position="371"/>
    </location>
</feature>
<evidence type="ECO:0000256" key="2">
    <source>
        <dbReference type="ARBA" id="ARBA00023295"/>
    </source>
</evidence>
<dbReference type="GO" id="GO:0005975">
    <property type="term" value="P:carbohydrate metabolic process"/>
    <property type="evidence" value="ECO:0007669"/>
    <property type="project" value="InterPro"/>
</dbReference>
<sequence length="371" mass="41998">MGSLKHILCGLIALCFVCSGEVAAVLDCPTPCKPYELQTPLLTTDWTANIGSSPWPEYPRPLLRRQEWMNLNGPWQFKPAKNSQELLSPTFGGCAFATQILVPFPIESGLSGIMENHIYSWYRRTFVVPEHWLGRNVLVNFGGWIMKQRCLSIERLLGSTEEDTYFRFTLDLTDALNEPGEENKLLVFVYDPTNSKGTLIPIGKQVLKPNHYFYTPTSGIWQTVFLKPVAKEYIQDTVTTAHADGKLKITVYNPMISSLDSPLYPCPLGIPLHQHQGTSNSLVTFSLPSPQLWSPTKPNLYHFEVKLGKDTVQSYFVLQTIEKKKDTEEIVRPFLNGEFVFQLGTLDQGFWPDGLYTAPTHEAMTYDLKVL</sequence>
<dbReference type="KEGG" id="pgr:PGTG_11973"/>
<keyword evidence="6" id="KW-1185">Reference proteome</keyword>
<dbReference type="GeneID" id="10540019"/>
<evidence type="ECO:0000313" key="6">
    <source>
        <dbReference type="Proteomes" id="UP000008783"/>
    </source>
</evidence>
<dbReference type="InterPro" id="IPR036156">
    <property type="entry name" value="Beta-gal/glucu_dom_sf"/>
</dbReference>
<evidence type="ECO:0000259" key="4">
    <source>
        <dbReference type="Pfam" id="PF00703"/>
    </source>
</evidence>
<keyword evidence="2" id="KW-0326">Glycosidase</keyword>
<dbReference type="InterPro" id="IPR008979">
    <property type="entry name" value="Galactose-bd-like_sf"/>
</dbReference>
<name>E3KNZ2_PUCGT</name>
<dbReference type="SUPFAM" id="SSF49785">
    <property type="entry name" value="Galactose-binding domain-like"/>
    <property type="match status" value="1"/>
</dbReference>
<protein>
    <recommendedName>
        <fullName evidence="4">Glycoside hydrolase family 2 immunoglobulin-like beta-sandwich domain-containing protein</fullName>
    </recommendedName>
</protein>
<dbReference type="VEuPathDB" id="FungiDB:PGTG_11973"/>
<dbReference type="InParanoid" id="E3KNZ2"/>
<dbReference type="Gene3D" id="2.60.40.10">
    <property type="entry name" value="Immunoglobulins"/>
    <property type="match status" value="1"/>
</dbReference>
<dbReference type="EMBL" id="DS178298">
    <property type="protein sequence ID" value="EFP86017.2"/>
    <property type="molecule type" value="Genomic_DNA"/>
</dbReference>
<dbReference type="STRING" id="418459.E3KNZ2"/>
<organism evidence="5 6">
    <name type="scientific">Puccinia graminis f. sp. tritici (strain CRL 75-36-700-3 / race SCCL)</name>
    <name type="common">Black stem rust fungus</name>
    <dbReference type="NCBI Taxonomy" id="418459"/>
    <lineage>
        <taxon>Eukaryota</taxon>
        <taxon>Fungi</taxon>
        <taxon>Dikarya</taxon>
        <taxon>Basidiomycota</taxon>
        <taxon>Pucciniomycotina</taxon>
        <taxon>Pucciniomycetes</taxon>
        <taxon>Pucciniales</taxon>
        <taxon>Pucciniaceae</taxon>
        <taxon>Puccinia</taxon>
    </lineage>
</organism>
<dbReference type="OrthoDB" id="408320at2759"/>
<dbReference type="PANTHER" id="PTHR42732">
    <property type="entry name" value="BETA-GALACTOSIDASE"/>
    <property type="match status" value="1"/>
</dbReference>
<reference evidence="6" key="2">
    <citation type="journal article" date="2011" name="Proc. Natl. Acad. Sci. U.S.A.">
        <title>Obligate biotrophy features unraveled by the genomic analysis of rust fungi.</title>
        <authorList>
            <person name="Duplessis S."/>
            <person name="Cuomo C.A."/>
            <person name="Lin Y.-C."/>
            <person name="Aerts A."/>
            <person name="Tisserant E."/>
            <person name="Veneault-Fourrey C."/>
            <person name="Joly D.L."/>
            <person name="Hacquard S."/>
            <person name="Amselem J."/>
            <person name="Cantarel B.L."/>
            <person name="Chiu R."/>
            <person name="Coutinho P.M."/>
            <person name="Feau N."/>
            <person name="Field M."/>
            <person name="Frey P."/>
            <person name="Gelhaye E."/>
            <person name="Goldberg J."/>
            <person name="Grabherr M.G."/>
            <person name="Kodira C.D."/>
            <person name="Kohler A."/>
            <person name="Kuees U."/>
            <person name="Lindquist E.A."/>
            <person name="Lucas S.M."/>
            <person name="Mago R."/>
            <person name="Mauceli E."/>
            <person name="Morin E."/>
            <person name="Murat C."/>
            <person name="Pangilinan J.L."/>
            <person name="Park R."/>
            <person name="Pearson M."/>
            <person name="Quesneville H."/>
            <person name="Rouhier N."/>
            <person name="Sakthikumar S."/>
            <person name="Salamov A.A."/>
            <person name="Schmutz J."/>
            <person name="Selles B."/>
            <person name="Shapiro H."/>
            <person name="Tanguay P."/>
            <person name="Tuskan G.A."/>
            <person name="Henrissat B."/>
            <person name="Van de Peer Y."/>
            <person name="Rouze P."/>
            <person name="Ellis J.G."/>
            <person name="Dodds P.N."/>
            <person name="Schein J.E."/>
            <person name="Zhong S."/>
            <person name="Hamelin R.C."/>
            <person name="Grigoriev I.V."/>
            <person name="Szabo L.J."/>
            <person name="Martin F."/>
        </authorList>
    </citation>
    <scope>NUCLEOTIDE SEQUENCE [LARGE SCALE GENOMIC DNA]</scope>
    <source>
        <strain evidence="6">CRL 75-36-700-3 / race SCCL</strain>
    </source>
</reference>
<keyword evidence="3" id="KW-0732">Signal</keyword>
<gene>
    <name evidence="5" type="ORF">PGTG_11973</name>
</gene>
<dbReference type="Gene3D" id="2.60.120.260">
    <property type="entry name" value="Galactose-binding domain-like"/>
    <property type="match status" value="1"/>
</dbReference>
<feature type="domain" description="Glycoside hydrolase family 2 immunoglobulin-like beta-sandwich" evidence="4">
    <location>
        <begin position="278"/>
        <end position="314"/>
    </location>
</feature>
<feature type="signal peptide" evidence="3">
    <location>
        <begin position="1"/>
        <end position="24"/>
    </location>
</feature>
<keyword evidence="1" id="KW-0378">Hydrolase</keyword>
<dbReference type="SUPFAM" id="SSF49303">
    <property type="entry name" value="beta-Galactosidase/glucuronidase domain"/>
    <property type="match status" value="1"/>
</dbReference>
<dbReference type="InterPro" id="IPR006102">
    <property type="entry name" value="Ig-like_GH2"/>
</dbReference>
<evidence type="ECO:0000313" key="5">
    <source>
        <dbReference type="EMBL" id="EFP86017.2"/>
    </source>
</evidence>
<proteinExistence type="predicted"/>
<dbReference type="InterPro" id="IPR051913">
    <property type="entry name" value="GH2_Domain-Containing"/>
</dbReference>
<dbReference type="RefSeq" id="XP_003330436.2">
    <property type="nucleotide sequence ID" value="XM_003330388.2"/>
</dbReference>